<dbReference type="PANTHER" id="PTHR46444:SF9">
    <property type="entry name" value="DCD (DEVELOPMENT AND CELL DEATH) DOMAIN PROTEIN"/>
    <property type="match status" value="1"/>
</dbReference>
<name>A0AA88VJZ0_9ASTE</name>
<dbReference type="SMART" id="SM00767">
    <property type="entry name" value="DCD"/>
    <property type="match status" value="1"/>
</dbReference>
<gene>
    <name evidence="3" type="ORF">RJ639_011794</name>
</gene>
<dbReference type="EMBL" id="JAVXUP010001573">
    <property type="protein sequence ID" value="KAK3010137.1"/>
    <property type="molecule type" value="Genomic_DNA"/>
</dbReference>
<evidence type="ECO:0000313" key="3">
    <source>
        <dbReference type="EMBL" id="KAK3010137.1"/>
    </source>
</evidence>
<evidence type="ECO:0000313" key="4">
    <source>
        <dbReference type="Proteomes" id="UP001188597"/>
    </source>
</evidence>
<dbReference type="PROSITE" id="PS51222">
    <property type="entry name" value="DCD"/>
    <property type="match status" value="1"/>
</dbReference>
<evidence type="ECO:0000259" key="2">
    <source>
        <dbReference type="PROSITE" id="PS51222"/>
    </source>
</evidence>
<dbReference type="InterPro" id="IPR013989">
    <property type="entry name" value="Dev_and_cell_death_domain"/>
</dbReference>
<sequence length="561" mass="63588">MQLRTDSFGGVGRNFSSYIWLSCNRLDIKFRIAMEFNDDQTERISRRVPYFGVIFMSNRRTKNECFDRRLFGLPYALANFVKDIKAGMVLFLFEYEQRKLYGVFEAISDGAINVVPHAYHSSGKFPAQVQFGIIWKCYPLSEADFHDAIKDNYYSANKFHLGLSKEQVHRLLWLFNSKKVGVQRSLRNQKIEKSLCTSDKVNPHAHSGKCDLERNDSVAEKQTRFLSGVSRSLNAGTSNIFALCTSSNSFTSGNVVASHSIGSVESVSGSQSIPLLKETEHVDVSANGPLLETEDYIPLCSPEGSYSREAPGDKITKVKCLYSDNPNKKVDVFSRVNKILKASAQGSKENSDIPMRRTGVFSCMDFISESGMQENERRSRVDKSVQKIMENLQQRHDNWRMTKKNLESEVNKAGHRSVDKRDSVFSRLAFPSKAFPQEREIPVDDNELMKEKSVRKVFLRDYADHQNGDMTIKVKMIDDESGTERMEKQTLNFRSEGKLSKTQCEAEGRDCNCGMVKGLARPMRNTRREGGCVVGPEMSQIGDRSPIEGNSDSKIYCRKVP</sequence>
<protein>
    <recommendedName>
        <fullName evidence="2">DCD domain-containing protein</fullName>
    </recommendedName>
</protein>
<evidence type="ECO:0000256" key="1">
    <source>
        <dbReference type="SAM" id="MobiDB-lite"/>
    </source>
</evidence>
<keyword evidence="4" id="KW-1185">Reference proteome</keyword>
<accession>A0AA88VJZ0</accession>
<feature type="region of interest" description="Disordered" evidence="1">
    <location>
        <begin position="530"/>
        <end position="561"/>
    </location>
</feature>
<organism evidence="3 4">
    <name type="scientific">Escallonia herrerae</name>
    <dbReference type="NCBI Taxonomy" id="1293975"/>
    <lineage>
        <taxon>Eukaryota</taxon>
        <taxon>Viridiplantae</taxon>
        <taxon>Streptophyta</taxon>
        <taxon>Embryophyta</taxon>
        <taxon>Tracheophyta</taxon>
        <taxon>Spermatophyta</taxon>
        <taxon>Magnoliopsida</taxon>
        <taxon>eudicotyledons</taxon>
        <taxon>Gunneridae</taxon>
        <taxon>Pentapetalae</taxon>
        <taxon>asterids</taxon>
        <taxon>campanulids</taxon>
        <taxon>Escalloniales</taxon>
        <taxon>Escalloniaceae</taxon>
        <taxon>Escallonia</taxon>
    </lineage>
</organism>
<reference evidence="3" key="1">
    <citation type="submission" date="2022-12" db="EMBL/GenBank/DDBJ databases">
        <title>Draft genome assemblies for two species of Escallonia (Escalloniales).</title>
        <authorList>
            <person name="Chanderbali A."/>
            <person name="Dervinis C."/>
            <person name="Anghel I."/>
            <person name="Soltis D."/>
            <person name="Soltis P."/>
            <person name="Zapata F."/>
        </authorList>
    </citation>
    <scope>NUCLEOTIDE SEQUENCE</scope>
    <source>
        <strain evidence="3">UCBG64.0493</strain>
        <tissue evidence="3">Leaf</tissue>
    </source>
</reference>
<feature type="domain" description="DCD" evidence="2">
    <location>
        <begin position="48"/>
        <end position="177"/>
    </location>
</feature>
<dbReference type="Proteomes" id="UP001188597">
    <property type="component" value="Unassembled WGS sequence"/>
</dbReference>
<dbReference type="Pfam" id="PF10539">
    <property type="entry name" value="Dev_Cell_Death"/>
    <property type="match status" value="1"/>
</dbReference>
<dbReference type="PANTHER" id="PTHR46444">
    <property type="entry name" value="DCD (DEVELOPMENT AND CELL DEATH) DOMAIN PROTEIN-RELATED"/>
    <property type="match status" value="1"/>
</dbReference>
<comment type="caution">
    <text evidence="3">The sequence shown here is derived from an EMBL/GenBank/DDBJ whole genome shotgun (WGS) entry which is preliminary data.</text>
</comment>
<proteinExistence type="predicted"/>
<dbReference type="AlphaFoldDB" id="A0AA88VJZ0"/>